<reference evidence="1 2" key="1">
    <citation type="journal article" date="2018" name="Front. Plant Sci.">
        <title>Red Clover (Trifolium pratense) and Zigzag Clover (T. medium) - A Picture of Genomic Similarities and Differences.</title>
        <authorList>
            <person name="Dluhosova J."/>
            <person name="Istvanek J."/>
            <person name="Nedelnik J."/>
            <person name="Repkova J."/>
        </authorList>
    </citation>
    <scope>NUCLEOTIDE SEQUENCE [LARGE SCALE GENOMIC DNA]</scope>
    <source>
        <strain evidence="2">cv. 10/8</strain>
        <tissue evidence="1">Leaf</tissue>
    </source>
</reference>
<protein>
    <submittedName>
        <fullName evidence="1">Uncharacterized protein</fullName>
    </submittedName>
</protein>
<dbReference type="EMBL" id="LXQA010949030">
    <property type="protein sequence ID" value="MCI78353.1"/>
    <property type="molecule type" value="Genomic_DNA"/>
</dbReference>
<sequence length="33" mass="3581">VDYNKEGTATARHVKTSTLKSICDQGEAKVKSD</sequence>
<organism evidence="1 2">
    <name type="scientific">Trifolium medium</name>
    <dbReference type="NCBI Taxonomy" id="97028"/>
    <lineage>
        <taxon>Eukaryota</taxon>
        <taxon>Viridiplantae</taxon>
        <taxon>Streptophyta</taxon>
        <taxon>Embryophyta</taxon>
        <taxon>Tracheophyta</taxon>
        <taxon>Spermatophyta</taxon>
        <taxon>Magnoliopsida</taxon>
        <taxon>eudicotyledons</taxon>
        <taxon>Gunneridae</taxon>
        <taxon>Pentapetalae</taxon>
        <taxon>rosids</taxon>
        <taxon>fabids</taxon>
        <taxon>Fabales</taxon>
        <taxon>Fabaceae</taxon>
        <taxon>Papilionoideae</taxon>
        <taxon>50 kb inversion clade</taxon>
        <taxon>NPAAA clade</taxon>
        <taxon>Hologalegina</taxon>
        <taxon>IRL clade</taxon>
        <taxon>Trifolieae</taxon>
        <taxon>Trifolium</taxon>
    </lineage>
</organism>
<gene>
    <name evidence="1" type="ORF">A2U01_0099623</name>
</gene>
<evidence type="ECO:0000313" key="1">
    <source>
        <dbReference type="EMBL" id="MCI78353.1"/>
    </source>
</evidence>
<comment type="caution">
    <text evidence="1">The sequence shown here is derived from an EMBL/GenBank/DDBJ whole genome shotgun (WGS) entry which is preliminary data.</text>
</comment>
<keyword evidence="2" id="KW-1185">Reference proteome</keyword>
<dbReference type="AlphaFoldDB" id="A0A392USY0"/>
<evidence type="ECO:0000313" key="2">
    <source>
        <dbReference type="Proteomes" id="UP000265520"/>
    </source>
</evidence>
<accession>A0A392USY0</accession>
<dbReference type="Proteomes" id="UP000265520">
    <property type="component" value="Unassembled WGS sequence"/>
</dbReference>
<feature type="non-terminal residue" evidence="1">
    <location>
        <position position="1"/>
    </location>
</feature>
<name>A0A392USY0_9FABA</name>
<proteinExistence type="predicted"/>